<evidence type="ECO:0000256" key="1">
    <source>
        <dbReference type="SAM" id="SignalP"/>
    </source>
</evidence>
<dbReference type="Pfam" id="PF18939">
    <property type="entry name" value="DUF5686"/>
    <property type="match status" value="1"/>
</dbReference>
<evidence type="ECO:0008006" key="4">
    <source>
        <dbReference type="Google" id="ProtNLM"/>
    </source>
</evidence>
<feature type="signal peptide" evidence="1">
    <location>
        <begin position="1"/>
        <end position="19"/>
    </location>
</feature>
<dbReference type="InterPro" id="IPR008969">
    <property type="entry name" value="CarboxyPept-like_regulatory"/>
</dbReference>
<organism evidence="2 3">
    <name type="scientific">Fluviicola taffensis (strain DSM 16823 / NCIMB 13979 / RW262)</name>
    <dbReference type="NCBI Taxonomy" id="755732"/>
    <lineage>
        <taxon>Bacteria</taxon>
        <taxon>Pseudomonadati</taxon>
        <taxon>Bacteroidota</taxon>
        <taxon>Flavobacteriia</taxon>
        <taxon>Flavobacteriales</taxon>
        <taxon>Crocinitomicaceae</taxon>
        <taxon>Fluviicola</taxon>
    </lineage>
</organism>
<evidence type="ECO:0000313" key="3">
    <source>
        <dbReference type="Proteomes" id="UP000007463"/>
    </source>
</evidence>
<dbReference type="Proteomes" id="UP000007463">
    <property type="component" value="Chromosome"/>
</dbReference>
<dbReference type="eggNOG" id="COG4775">
    <property type="taxonomic scope" value="Bacteria"/>
</dbReference>
<name>F2IJG2_FLUTR</name>
<sequence precursor="true">MFKLRILFLLCLTQSFVFSQQTKVSGRVLEATSGEGMPGVRVQFQGSKIGTLTDSLGFYVLQSYYATDSVTYFMPEFRLVTKAVKKDFEQTIDIQLTEAISDITEVTIKPPDEFPSTTLHKKVVAHKDINNKEKLKSYEYELYNKIQLDLNNIGDKFKDRDIVKRLDVVMNYLDSVDADKTYLPVLLSENISQFSFKNNPKKKRELVSATRISGVENLQLNQFLGEMYLDFNIYDNYLNIFQKSFISPAANFARSYYKFYLEDSMFIDNDWCYKLRFTPKRTGDMTFEGEMWINDTTYAIKTFKANISPWANINYVQDLYLEHHFSQVIPEVWMLTEEKMILDMKVTKGTKLYGFYGRKHSTRKNFVINKERPEDYYKSDYTVEFADSAKIRDPKYWEAHRHVPLNNQENGIDQMVDSLNKDPFFKFLKNATYMLATGYYQLGKIELGSIYTLFSYNPVEKFRMGISLRTSNAFSKRIEFGGRLFYGFGDERFKYGLTTRINITPKKRGLLIIYGNRDIEQIGISPTAAAVGSTFGSLLRTGPLDKLTFVDKAGINLEKDFGKDFVLFTGVEWKEYTALGLATYQRRNDLGGIDTIRKIQSSEITLRLRWCKDEEFIYGNFDRTTLPSKFPILSIQGIFGIKGIFGSDYTYQKVEFAMEHSRNIGVLGRIKYGVNCGAIFGTVAYPFLKVHEGSQSYWLSTTSFNRMSFFEFISDRYVGGFIEQHWQGLFFDRIPLIKKLKLRLVTGARITYGAISTRHNEAMLVPSFTKKFGDTPYVEASIGIENILKLGRVDLVWRVTHLDKGIPPLGIRARWSFIF</sequence>
<proteinExistence type="predicted"/>
<evidence type="ECO:0000313" key="2">
    <source>
        <dbReference type="EMBL" id="AEA42850.1"/>
    </source>
</evidence>
<dbReference type="STRING" id="755732.Fluta_0849"/>
<dbReference type="AlphaFoldDB" id="F2IJG2"/>
<dbReference type="KEGG" id="fte:Fluta_0849"/>
<reference evidence="3" key="2">
    <citation type="submission" date="2011-02" db="EMBL/GenBank/DDBJ databases">
        <title>The complete genome of Fluviicola taffensis DSM 16823.</title>
        <authorList>
            <consortium name="US DOE Joint Genome Institute (JGI-PGF)"/>
            <person name="Lucas S."/>
            <person name="Copeland A."/>
            <person name="Lapidus A."/>
            <person name="Bruce D."/>
            <person name="Goodwin L."/>
            <person name="Pitluck S."/>
            <person name="Kyrpides N."/>
            <person name="Mavromatis K."/>
            <person name="Ivanova N."/>
            <person name="Mikhailova N."/>
            <person name="Pagani I."/>
            <person name="Chertkov O."/>
            <person name="Detter J.C."/>
            <person name="Han C."/>
            <person name="Tapia R."/>
            <person name="Land M."/>
            <person name="Hauser L."/>
            <person name="Markowitz V."/>
            <person name="Cheng J.-F."/>
            <person name="Hugenholtz P."/>
            <person name="Woyke T."/>
            <person name="Wu D."/>
            <person name="Tindall B."/>
            <person name="Pomrenke H.G."/>
            <person name="Brambilla E."/>
            <person name="Klenk H.-P."/>
            <person name="Eisen J.A."/>
        </authorList>
    </citation>
    <scope>NUCLEOTIDE SEQUENCE [LARGE SCALE GENOMIC DNA]</scope>
    <source>
        <strain evidence="3">DSM 16823 / RW262 / RW262</strain>
    </source>
</reference>
<accession>F2IJG2</accession>
<dbReference type="EMBL" id="CP002542">
    <property type="protein sequence ID" value="AEA42850.1"/>
    <property type="molecule type" value="Genomic_DNA"/>
</dbReference>
<dbReference type="OrthoDB" id="983143at2"/>
<keyword evidence="3" id="KW-1185">Reference proteome</keyword>
<dbReference type="Gene3D" id="2.60.40.1120">
    <property type="entry name" value="Carboxypeptidase-like, regulatory domain"/>
    <property type="match status" value="1"/>
</dbReference>
<gene>
    <name evidence="2" type="ordered locus">Fluta_0849</name>
</gene>
<dbReference type="HOGENOM" id="CLU_015931_2_0_10"/>
<dbReference type="SUPFAM" id="SSF49464">
    <property type="entry name" value="Carboxypeptidase regulatory domain-like"/>
    <property type="match status" value="1"/>
</dbReference>
<keyword evidence="1" id="KW-0732">Signal</keyword>
<protein>
    <recommendedName>
        <fullName evidence="4">Carboxypeptidase-like regulatory domain-containing protein</fullName>
    </recommendedName>
</protein>
<reference evidence="2 3" key="1">
    <citation type="journal article" date="2011" name="Stand. Genomic Sci.">
        <title>Complete genome sequence of the gliding freshwater bacterium Fluviicola taffensis type strain (RW262).</title>
        <authorList>
            <person name="Woyke T."/>
            <person name="Chertkov O."/>
            <person name="Lapidus A."/>
            <person name="Nolan M."/>
            <person name="Lucas S."/>
            <person name="Del Rio T.G."/>
            <person name="Tice H."/>
            <person name="Cheng J.F."/>
            <person name="Tapia R."/>
            <person name="Han C."/>
            <person name="Goodwin L."/>
            <person name="Pitluck S."/>
            <person name="Liolios K."/>
            <person name="Pagani I."/>
            <person name="Ivanova N."/>
            <person name="Huntemann M."/>
            <person name="Mavromatis K."/>
            <person name="Mikhailova N."/>
            <person name="Pati A."/>
            <person name="Chen A."/>
            <person name="Palaniappan K."/>
            <person name="Land M."/>
            <person name="Hauser L."/>
            <person name="Brambilla E.M."/>
            <person name="Rohde M."/>
            <person name="Mwirichia R."/>
            <person name="Sikorski J."/>
            <person name="Tindall B.J."/>
            <person name="Goker M."/>
            <person name="Bristow J."/>
            <person name="Eisen J.A."/>
            <person name="Markowitz V."/>
            <person name="Hugenholtz P."/>
            <person name="Klenk H.P."/>
            <person name="Kyrpides N.C."/>
        </authorList>
    </citation>
    <scope>NUCLEOTIDE SEQUENCE [LARGE SCALE GENOMIC DNA]</scope>
    <source>
        <strain evidence="3">DSM 16823 / RW262 / RW262</strain>
    </source>
</reference>
<dbReference type="RefSeq" id="WP_013685622.1">
    <property type="nucleotide sequence ID" value="NC_015321.1"/>
</dbReference>
<feature type="chain" id="PRO_5003278471" description="Carboxypeptidase-like regulatory domain-containing protein" evidence="1">
    <location>
        <begin position="20"/>
        <end position="819"/>
    </location>
</feature>
<dbReference type="InterPro" id="IPR043741">
    <property type="entry name" value="DUF5686"/>
</dbReference>